<accession>V5G3Z2</accession>
<keyword evidence="3" id="KW-1185">Reference proteome</keyword>
<sequence length="137" mass="15415">MQRKVIGNTQHWRPQRLGAIVRTLRIDARSTRTVPTRWDYIGEFLELEKASVSIRLYSGMHLHQWNQGQETASLDEGAESFENQTRDRLAKRSGSQGLIYPRYGLAGEAGGPGRRDVLAAADWLPSTTVPALPDTQR</sequence>
<dbReference type="Proteomes" id="UP000018001">
    <property type="component" value="Unassembled WGS sequence"/>
</dbReference>
<dbReference type="AlphaFoldDB" id="V5G3Z2"/>
<dbReference type="InParanoid" id="V5G3Z2"/>
<proteinExistence type="predicted"/>
<organism evidence="2 3">
    <name type="scientific">Byssochlamys spectabilis (strain No. 5 / NBRC 109023)</name>
    <name type="common">Paecilomyces variotii</name>
    <dbReference type="NCBI Taxonomy" id="1356009"/>
    <lineage>
        <taxon>Eukaryota</taxon>
        <taxon>Fungi</taxon>
        <taxon>Dikarya</taxon>
        <taxon>Ascomycota</taxon>
        <taxon>Pezizomycotina</taxon>
        <taxon>Eurotiomycetes</taxon>
        <taxon>Eurotiomycetidae</taxon>
        <taxon>Eurotiales</taxon>
        <taxon>Thermoascaceae</taxon>
        <taxon>Paecilomyces</taxon>
    </lineage>
</organism>
<evidence type="ECO:0000256" key="1">
    <source>
        <dbReference type="SAM" id="MobiDB-lite"/>
    </source>
</evidence>
<protein>
    <submittedName>
        <fullName evidence="2">Uncharacterized protein</fullName>
    </submittedName>
</protein>
<name>V5G3Z2_BYSSN</name>
<evidence type="ECO:0000313" key="3">
    <source>
        <dbReference type="Proteomes" id="UP000018001"/>
    </source>
</evidence>
<evidence type="ECO:0000313" key="2">
    <source>
        <dbReference type="EMBL" id="GAD95592.1"/>
    </source>
</evidence>
<dbReference type="HOGENOM" id="CLU_1864837_0_0_1"/>
<feature type="region of interest" description="Disordered" evidence="1">
    <location>
        <begin position="71"/>
        <end position="93"/>
    </location>
</feature>
<reference evidence="3" key="1">
    <citation type="journal article" date="2014" name="Genome Announc.">
        <title>Draft genome sequence of the formaldehyde-resistant fungus Byssochlamys spectabilis No. 5 (anamorph Paecilomyces variotii No. 5) (NBRC109023).</title>
        <authorList>
            <person name="Oka T."/>
            <person name="Ekino K."/>
            <person name="Fukuda K."/>
            <person name="Nomura Y."/>
        </authorList>
    </citation>
    <scope>NUCLEOTIDE SEQUENCE [LARGE SCALE GENOMIC DNA]</scope>
    <source>
        <strain evidence="3">No. 5 / NBRC 109023</strain>
    </source>
</reference>
<comment type="caution">
    <text evidence="2">The sequence shown here is derived from an EMBL/GenBank/DDBJ whole genome shotgun (WGS) entry which is preliminary data.</text>
</comment>
<gene>
    <name evidence="2" type="ORF">PVAR5_4238</name>
</gene>
<dbReference type="EMBL" id="BAUL01000135">
    <property type="protein sequence ID" value="GAD95592.1"/>
    <property type="molecule type" value="Genomic_DNA"/>
</dbReference>